<keyword evidence="1 2" id="KW-0732">Signal</keyword>
<evidence type="ECO:0000313" key="4">
    <source>
        <dbReference type="EMBL" id="AMM31673.1"/>
    </source>
</evidence>
<reference evidence="4 5" key="1">
    <citation type="submission" date="2016-02" db="EMBL/GenBank/DDBJ databases">
        <title>Complete genome of Sinomonas atrocyanea KCTC 3377.</title>
        <authorList>
            <person name="Kim K.M."/>
        </authorList>
    </citation>
    <scope>NUCLEOTIDE SEQUENCE [LARGE SCALE GENOMIC DNA]</scope>
    <source>
        <strain evidence="4 5">KCTC 3377</strain>
    </source>
</reference>
<dbReference type="CDD" id="cd01004">
    <property type="entry name" value="PBP2_MidA_like"/>
    <property type="match status" value="1"/>
</dbReference>
<evidence type="ECO:0000313" key="5">
    <source>
        <dbReference type="Proteomes" id="UP000070134"/>
    </source>
</evidence>
<gene>
    <name evidence="4" type="ORF">SA2016_0988</name>
</gene>
<dbReference type="PATRIC" id="fig|37927.3.peg.1030"/>
<proteinExistence type="predicted"/>
<dbReference type="Proteomes" id="UP000070134">
    <property type="component" value="Chromosome"/>
</dbReference>
<keyword evidence="5" id="KW-1185">Reference proteome</keyword>
<accession>A0A126ZX50</accession>
<name>A0A126ZX50_9MICC</name>
<evidence type="ECO:0000256" key="1">
    <source>
        <dbReference type="ARBA" id="ARBA00022729"/>
    </source>
</evidence>
<dbReference type="Pfam" id="PF00497">
    <property type="entry name" value="SBP_bac_3"/>
    <property type="match status" value="1"/>
</dbReference>
<protein>
    <submittedName>
        <fullName evidence="4">ABC transporter substrate-binding protein</fullName>
    </submittedName>
</protein>
<dbReference type="InterPro" id="IPR001638">
    <property type="entry name" value="Solute-binding_3/MltF_N"/>
</dbReference>
<feature type="signal peptide" evidence="2">
    <location>
        <begin position="1"/>
        <end position="30"/>
    </location>
</feature>
<feature type="domain" description="Solute-binding protein family 3/N-terminal" evidence="3">
    <location>
        <begin position="66"/>
        <end position="291"/>
    </location>
</feature>
<dbReference type="EMBL" id="CP014518">
    <property type="protein sequence ID" value="AMM31673.1"/>
    <property type="molecule type" value="Genomic_DNA"/>
</dbReference>
<dbReference type="OrthoDB" id="4633994at2"/>
<dbReference type="PANTHER" id="PTHR35936">
    <property type="entry name" value="MEMBRANE-BOUND LYTIC MUREIN TRANSGLYCOSYLASE F"/>
    <property type="match status" value="1"/>
</dbReference>
<dbReference type="AlphaFoldDB" id="A0A126ZX50"/>
<dbReference type="STRING" id="37927.SA2016_0988"/>
<organism evidence="4 5">
    <name type="scientific">Sinomonas atrocyanea</name>
    <dbReference type="NCBI Taxonomy" id="37927"/>
    <lineage>
        <taxon>Bacteria</taxon>
        <taxon>Bacillati</taxon>
        <taxon>Actinomycetota</taxon>
        <taxon>Actinomycetes</taxon>
        <taxon>Micrococcales</taxon>
        <taxon>Micrococcaceae</taxon>
        <taxon>Sinomonas</taxon>
    </lineage>
</organism>
<dbReference type="Gene3D" id="3.40.190.10">
    <property type="entry name" value="Periplasmic binding protein-like II"/>
    <property type="match status" value="2"/>
</dbReference>
<evidence type="ECO:0000256" key="2">
    <source>
        <dbReference type="SAM" id="SignalP"/>
    </source>
</evidence>
<dbReference type="SUPFAM" id="SSF53850">
    <property type="entry name" value="Periplasmic binding protein-like II"/>
    <property type="match status" value="1"/>
</dbReference>
<dbReference type="PROSITE" id="PS51257">
    <property type="entry name" value="PROKAR_LIPOPROTEIN"/>
    <property type="match status" value="1"/>
</dbReference>
<feature type="chain" id="PRO_5007445435" evidence="2">
    <location>
        <begin position="31"/>
        <end position="305"/>
    </location>
</feature>
<sequence precursor="true">MRLSYTVPALTAMAALLLTGCVDNTGSAAAAPPGSAGSSGSTNTATVKKDDAIAALLPDKMKSAGTLNVGMANNYPPNEFKDPSGQPAGWSVDLTNALGQKLGLKVNFDIGTFDNILPAVKAGKDDMGMSSFSDTVEREKQVDFVNYYSAGIQWASPAGKTVDPKNACGLKVAVQATTYEDTHEVPAKSKACTDAGKPAISVFKFDTQDQATNALAVGQVDAMSADSPVTLYAISQTKGKLQTAGDAFEVAPYGMPVAKDSAFKPVLQKALQALIDDGTYQKILSKWGVESGGVKTATVNIASKG</sequence>
<dbReference type="SMART" id="SM00062">
    <property type="entry name" value="PBPb"/>
    <property type="match status" value="1"/>
</dbReference>
<dbReference type="KEGG" id="satk:SA2016_0988"/>
<evidence type="ECO:0000259" key="3">
    <source>
        <dbReference type="SMART" id="SM00062"/>
    </source>
</evidence>
<dbReference type="RefSeq" id="WP_066495992.1">
    <property type="nucleotide sequence ID" value="NZ_BJMO01000043.1"/>
</dbReference>
<dbReference type="PANTHER" id="PTHR35936:SF17">
    <property type="entry name" value="ARGININE-BINDING EXTRACELLULAR PROTEIN ARTP"/>
    <property type="match status" value="1"/>
</dbReference>